<dbReference type="GO" id="GO:0015629">
    <property type="term" value="C:actin cytoskeleton"/>
    <property type="evidence" value="ECO:0000318"/>
    <property type="project" value="GO_Central"/>
</dbReference>
<evidence type="ECO:0000259" key="5">
    <source>
        <dbReference type="Pfam" id="PF00626"/>
    </source>
</evidence>
<dbReference type="GO" id="GO:0008154">
    <property type="term" value="P:actin polymerization or depolymerization"/>
    <property type="evidence" value="ECO:0000318"/>
    <property type="project" value="GO_Central"/>
</dbReference>
<keyword evidence="7" id="KW-1185">Reference proteome</keyword>
<dbReference type="CDD" id="cd11289">
    <property type="entry name" value="gelsolin_S2_like"/>
    <property type="match status" value="1"/>
</dbReference>
<dbReference type="FunFam" id="3.40.20.10:FF:000043">
    <property type="entry name" value="macrophage-capping protein-like isoform X2"/>
    <property type="match status" value="1"/>
</dbReference>
<evidence type="ECO:0000256" key="2">
    <source>
        <dbReference type="ARBA" id="ARBA00022467"/>
    </source>
</evidence>
<protein>
    <recommendedName>
        <fullName evidence="5">Gelsolin-like domain-containing protein</fullName>
    </recommendedName>
</protein>
<dbReference type="CDD" id="cd11292">
    <property type="entry name" value="gelsolin_S3_like"/>
    <property type="match status" value="1"/>
</dbReference>
<dbReference type="GO" id="GO:0030043">
    <property type="term" value="P:actin filament fragmentation"/>
    <property type="evidence" value="ECO:0007669"/>
    <property type="project" value="EnsemblProtists"/>
</dbReference>
<dbReference type="FunCoup" id="F1A487">
    <property type="interactions" value="8"/>
</dbReference>
<dbReference type="OMA" id="HDMTLAK"/>
<dbReference type="eggNOG" id="KOG0443">
    <property type="taxonomic scope" value="Eukaryota"/>
</dbReference>
<comment type="similarity">
    <text evidence="1">Belongs to the villin/gelsolin family.</text>
</comment>
<dbReference type="GO" id="GO:0051014">
    <property type="term" value="P:actin filament severing"/>
    <property type="evidence" value="ECO:0007669"/>
    <property type="project" value="EnsemblProtists"/>
</dbReference>
<gene>
    <name evidence="6" type="ORF">DICPUDRAFT_99974</name>
</gene>
<evidence type="ECO:0000313" key="6">
    <source>
        <dbReference type="EMBL" id="EGC28995.1"/>
    </source>
</evidence>
<dbReference type="PANTHER" id="PTHR11977:SF130">
    <property type="entry name" value="SEVERIN"/>
    <property type="match status" value="1"/>
</dbReference>
<dbReference type="InParanoid" id="F1A487"/>
<evidence type="ECO:0000256" key="3">
    <source>
        <dbReference type="ARBA" id="ARBA00022737"/>
    </source>
</evidence>
<accession>F1A487</accession>
<keyword evidence="4" id="KW-0009">Actin-binding</keyword>
<dbReference type="GO" id="GO:0005546">
    <property type="term" value="F:phosphatidylinositol-4,5-bisphosphate binding"/>
    <property type="evidence" value="ECO:0007669"/>
    <property type="project" value="EnsemblProtists"/>
</dbReference>
<feature type="domain" description="Gelsolin-like" evidence="5">
    <location>
        <begin position="291"/>
        <end position="355"/>
    </location>
</feature>
<dbReference type="SUPFAM" id="SSF55753">
    <property type="entry name" value="Actin depolymerizing proteins"/>
    <property type="match status" value="3"/>
</dbReference>
<dbReference type="Gene3D" id="3.40.20.10">
    <property type="entry name" value="Severin"/>
    <property type="match status" value="3"/>
</dbReference>
<dbReference type="OrthoDB" id="6375767at2759"/>
<keyword evidence="2" id="KW-0117">Actin capping</keyword>
<dbReference type="AlphaFoldDB" id="F1A487"/>
<keyword evidence="3" id="KW-0677">Repeat</keyword>
<dbReference type="CDD" id="cd11290">
    <property type="entry name" value="gelsolin_S1_like"/>
    <property type="match status" value="1"/>
</dbReference>
<dbReference type="GeneID" id="10506783"/>
<dbReference type="PRINTS" id="PR00597">
    <property type="entry name" value="GELSOLIN"/>
</dbReference>
<dbReference type="VEuPathDB" id="AmoebaDB:DICPUDRAFT_99974"/>
<feature type="domain" description="Gelsolin-like" evidence="5">
    <location>
        <begin position="171"/>
        <end position="244"/>
    </location>
</feature>
<proteinExistence type="inferred from homology"/>
<dbReference type="EMBL" id="GL871504">
    <property type="protein sequence ID" value="EGC28995.1"/>
    <property type="molecule type" value="Genomic_DNA"/>
</dbReference>
<organism evidence="6 7">
    <name type="scientific">Dictyostelium purpureum</name>
    <name type="common">Slime mold</name>
    <dbReference type="NCBI Taxonomy" id="5786"/>
    <lineage>
        <taxon>Eukaryota</taxon>
        <taxon>Amoebozoa</taxon>
        <taxon>Evosea</taxon>
        <taxon>Eumycetozoa</taxon>
        <taxon>Dictyostelia</taxon>
        <taxon>Dictyosteliales</taxon>
        <taxon>Dictyosteliaceae</taxon>
        <taxon>Dictyostelium</taxon>
    </lineage>
</organism>
<dbReference type="InterPro" id="IPR007123">
    <property type="entry name" value="Gelsolin-like_dom"/>
</dbReference>
<dbReference type="Pfam" id="PF00626">
    <property type="entry name" value="Gelsolin"/>
    <property type="match status" value="3"/>
</dbReference>
<dbReference type="Proteomes" id="UP000001064">
    <property type="component" value="Unassembled WGS sequence"/>
</dbReference>
<dbReference type="GO" id="GO:0051015">
    <property type="term" value="F:actin filament binding"/>
    <property type="evidence" value="ECO:0000318"/>
    <property type="project" value="GO_Central"/>
</dbReference>
<dbReference type="GO" id="GO:0005737">
    <property type="term" value="C:cytoplasm"/>
    <property type="evidence" value="ECO:0000318"/>
    <property type="project" value="GO_Central"/>
</dbReference>
<sequence length="360" mass="39976">MIKNRKLNLEDTNVALIGTALDHKVKLDAAQTEKQWHGVGQKEGLTIWRIENFKVVPVPKETYGKFYDGDSYIILHTFKEGNSYKHDIHFFLGQFTTTDEAGTAAYKTVELDEFLGGGPVEYREVQGFESSRFLSLFPQYFILRGGVESGFNHVKPTEYKPRLLHISGDRSVKVEEVDINYKSLNQGDCFILDCGLTLYQLNGSKSSGQEKIKAAEIARAIDGERKGLPKVEVFEEGDIPAEFWNTLGGKGPIAAKAASVAAPKYEKAVYKLSDATGKVAFTQVAKGSAPKSALKSEDAFIVDLGSEIYAWIGSKASTNEKKLAFSYATQYLKDNNRNQYTPVIRVLETGSSKHFESLLN</sequence>
<dbReference type="SMART" id="SM00262">
    <property type="entry name" value="GEL"/>
    <property type="match status" value="3"/>
</dbReference>
<dbReference type="InterPro" id="IPR029006">
    <property type="entry name" value="ADF-H/Gelsolin-like_dom_sf"/>
</dbReference>
<evidence type="ECO:0000256" key="4">
    <source>
        <dbReference type="ARBA" id="ARBA00023203"/>
    </source>
</evidence>
<evidence type="ECO:0000313" key="7">
    <source>
        <dbReference type="Proteomes" id="UP000001064"/>
    </source>
</evidence>
<evidence type="ECO:0000256" key="1">
    <source>
        <dbReference type="ARBA" id="ARBA00008418"/>
    </source>
</evidence>
<dbReference type="KEGG" id="dpp:DICPUDRAFT_99974"/>
<feature type="domain" description="Gelsolin-like" evidence="5">
    <location>
        <begin position="52"/>
        <end position="134"/>
    </location>
</feature>
<reference evidence="7" key="1">
    <citation type="journal article" date="2011" name="Genome Biol.">
        <title>Comparative genomics of the social amoebae Dictyostelium discoideum and Dictyostelium purpureum.</title>
        <authorList>
            <consortium name="US DOE Joint Genome Institute (JGI-PGF)"/>
            <person name="Sucgang R."/>
            <person name="Kuo A."/>
            <person name="Tian X."/>
            <person name="Salerno W."/>
            <person name="Parikh A."/>
            <person name="Feasley C.L."/>
            <person name="Dalin E."/>
            <person name="Tu H."/>
            <person name="Huang E."/>
            <person name="Barry K."/>
            <person name="Lindquist E."/>
            <person name="Shapiro H."/>
            <person name="Bruce D."/>
            <person name="Schmutz J."/>
            <person name="Salamov A."/>
            <person name="Fey P."/>
            <person name="Gaudet P."/>
            <person name="Anjard C."/>
            <person name="Babu M.M."/>
            <person name="Basu S."/>
            <person name="Bushmanova Y."/>
            <person name="van der Wel H."/>
            <person name="Katoh-Kurasawa M."/>
            <person name="Dinh C."/>
            <person name="Coutinho P.M."/>
            <person name="Saito T."/>
            <person name="Elias M."/>
            <person name="Schaap P."/>
            <person name="Kay R.R."/>
            <person name="Henrissat B."/>
            <person name="Eichinger L."/>
            <person name="Rivero F."/>
            <person name="Putnam N.H."/>
            <person name="West C.M."/>
            <person name="Loomis W.F."/>
            <person name="Chisholm R.L."/>
            <person name="Shaulsky G."/>
            <person name="Strassmann J.E."/>
            <person name="Queller D.C."/>
            <person name="Kuspa A."/>
            <person name="Grigoriev I.V."/>
        </authorList>
    </citation>
    <scope>NUCLEOTIDE SEQUENCE [LARGE SCALE GENOMIC DNA]</scope>
    <source>
        <strain evidence="7">QSDP1</strain>
    </source>
</reference>
<dbReference type="InterPro" id="IPR007122">
    <property type="entry name" value="Villin/Gelsolin"/>
</dbReference>
<dbReference type="GO" id="GO:0003785">
    <property type="term" value="F:actin monomer binding"/>
    <property type="evidence" value="ECO:0007669"/>
    <property type="project" value="EnsemblProtists"/>
</dbReference>
<dbReference type="STRING" id="5786.F1A487"/>
<dbReference type="GO" id="GO:0051016">
    <property type="term" value="P:barbed-end actin filament capping"/>
    <property type="evidence" value="ECO:0007669"/>
    <property type="project" value="EnsemblProtists"/>
</dbReference>
<dbReference type="PANTHER" id="PTHR11977">
    <property type="entry name" value="VILLIN"/>
    <property type="match status" value="1"/>
</dbReference>
<dbReference type="GO" id="GO:0051017">
    <property type="term" value="P:actin filament bundle assembly"/>
    <property type="evidence" value="ECO:0007669"/>
    <property type="project" value="EnsemblProtists"/>
</dbReference>
<name>F1A487_DICPU</name>
<dbReference type="GO" id="GO:0003789">
    <property type="term" value="F:actin filament severing activity"/>
    <property type="evidence" value="ECO:0007669"/>
    <property type="project" value="EnsemblProtists"/>
</dbReference>
<dbReference type="GO" id="GO:0005509">
    <property type="term" value="F:calcium ion binding"/>
    <property type="evidence" value="ECO:0007669"/>
    <property type="project" value="EnsemblProtists"/>
</dbReference>
<dbReference type="RefSeq" id="XP_003294480.1">
    <property type="nucleotide sequence ID" value="XM_003294432.1"/>
</dbReference>